<organism evidence="2 3">
    <name type="scientific">Trichophyton tonsurans (strain CBS 112818)</name>
    <name type="common">Scalp ringworm fungus</name>
    <dbReference type="NCBI Taxonomy" id="647933"/>
    <lineage>
        <taxon>Eukaryota</taxon>
        <taxon>Fungi</taxon>
        <taxon>Dikarya</taxon>
        <taxon>Ascomycota</taxon>
        <taxon>Pezizomycotina</taxon>
        <taxon>Eurotiomycetes</taxon>
        <taxon>Eurotiomycetidae</taxon>
        <taxon>Onygenales</taxon>
        <taxon>Arthrodermataceae</taxon>
        <taxon>Trichophyton</taxon>
    </lineage>
</organism>
<dbReference type="AlphaFoldDB" id="F2S063"/>
<evidence type="ECO:0000313" key="3">
    <source>
        <dbReference type="Proteomes" id="UP000009172"/>
    </source>
</evidence>
<gene>
    <name evidence="2" type="ORF">TESG_04386</name>
</gene>
<keyword evidence="3" id="KW-1185">Reference proteome</keyword>
<evidence type="ECO:0000313" key="2">
    <source>
        <dbReference type="EMBL" id="EGD96962.1"/>
    </source>
</evidence>
<protein>
    <submittedName>
        <fullName evidence="2">Uncharacterized protein</fullName>
    </submittedName>
</protein>
<proteinExistence type="predicted"/>
<evidence type="ECO:0000256" key="1">
    <source>
        <dbReference type="SAM" id="MobiDB-lite"/>
    </source>
</evidence>
<accession>F2S063</accession>
<sequence>MEGRVHPGSRRGLGWDQPPRLQKPNWPVKGSTLKGPGQGLKPSDLFRLRQPVGTPFLVPAYFLTWLGVRPWQDDVAATWFRDWRRTLPDEISPSVLSPSLDWLTGNIGHIDSSPTGA</sequence>
<dbReference type="Proteomes" id="UP000009172">
    <property type="component" value="Unassembled WGS sequence"/>
</dbReference>
<name>F2S063_TRIT1</name>
<dbReference type="HOGENOM" id="CLU_2086541_0_0_1"/>
<dbReference type="EMBL" id="GG698498">
    <property type="protein sequence ID" value="EGD96962.1"/>
    <property type="molecule type" value="Genomic_DNA"/>
</dbReference>
<feature type="region of interest" description="Disordered" evidence="1">
    <location>
        <begin position="1"/>
        <end position="39"/>
    </location>
</feature>
<reference evidence="3" key="1">
    <citation type="journal article" date="2012" name="MBio">
        <title>Comparative genome analysis of Trichophyton rubrum and related dermatophytes reveals candidate genes involved in infection.</title>
        <authorList>
            <person name="Martinez D.A."/>
            <person name="Oliver B.G."/>
            <person name="Graeser Y."/>
            <person name="Goldberg J.M."/>
            <person name="Li W."/>
            <person name="Martinez-Rossi N.M."/>
            <person name="Monod M."/>
            <person name="Shelest E."/>
            <person name="Barton R.C."/>
            <person name="Birch E."/>
            <person name="Brakhage A.A."/>
            <person name="Chen Z."/>
            <person name="Gurr S.J."/>
            <person name="Heiman D."/>
            <person name="Heitman J."/>
            <person name="Kosti I."/>
            <person name="Rossi A."/>
            <person name="Saif S."/>
            <person name="Samalova M."/>
            <person name="Saunders C.W."/>
            <person name="Shea T."/>
            <person name="Summerbell R.C."/>
            <person name="Xu J."/>
            <person name="Young S."/>
            <person name="Zeng Q."/>
            <person name="Birren B.W."/>
            <person name="Cuomo C.A."/>
            <person name="White T.C."/>
        </authorList>
    </citation>
    <scope>NUCLEOTIDE SEQUENCE [LARGE SCALE GENOMIC DNA]</scope>
    <source>
        <strain evidence="3">CBS 112818</strain>
    </source>
</reference>